<protein>
    <submittedName>
        <fullName evidence="5">Aminotransferase class I/II-fold pyridoxal phosphate-dependent enzyme</fullName>
    </submittedName>
</protein>
<organism evidence="5 6">
    <name type="scientific">Roseateles subflavus</name>
    <dbReference type="NCBI Taxonomy" id="3053353"/>
    <lineage>
        <taxon>Bacteria</taxon>
        <taxon>Pseudomonadati</taxon>
        <taxon>Pseudomonadota</taxon>
        <taxon>Betaproteobacteria</taxon>
        <taxon>Burkholderiales</taxon>
        <taxon>Sphaerotilaceae</taxon>
        <taxon>Roseateles</taxon>
    </lineage>
</organism>
<dbReference type="Gene3D" id="3.90.1150.10">
    <property type="entry name" value="Aspartate Aminotransferase, domain 1"/>
    <property type="match status" value="1"/>
</dbReference>
<feature type="domain" description="Aminotransferase class I/classII large" evidence="4">
    <location>
        <begin position="31"/>
        <end position="350"/>
    </location>
</feature>
<keyword evidence="6" id="KW-1185">Reference proteome</keyword>
<name>A0ABT7LFQ3_9BURK</name>
<evidence type="ECO:0000256" key="2">
    <source>
        <dbReference type="ARBA" id="ARBA00022898"/>
    </source>
</evidence>
<dbReference type="GO" id="GO:0008483">
    <property type="term" value="F:transaminase activity"/>
    <property type="evidence" value="ECO:0007669"/>
    <property type="project" value="UniProtKB-KW"/>
</dbReference>
<evidence type="ECO:0000256" key="1">
    <source>
        <dbReference type="ARBA" id="ARBA00001933"/>
    </source>
</evidence>
<feature type="region of interest" description="Disordered" evidence="3">
    <location>
        <begin position="1"/>
        <end position="41"/>
    </location>
</feature>
<dbReference type="InterPro" id="IPR015422">
    <property type="entry name" value="PyrdxlP-dep_Trfase_small"/>
</dbReference>
<comment type="caution">
    <text evidence="5">The sequence shown here is derived from an EMBL/GenBank/DDBJ whole genome shotgun (WGS) entry which is preliminary data.</text>
</comment>
<keyword evidence="5" id="KW-0032">Aminotransferase</keyword>
<keyword evidence="2" id="KW-0663">Pyridoxal phosphate</keyword>
<dbReference type="InterPro" id="IPR004839">
    <property type="entry name" value="Aminotransferase_I/II_large"/>
</dbReference>
<dbReference type="Gene3D" id="3.40.640.10">
    <property type="entry name" value="Type I PLP-dependent aspartate aminotransferase-like (Major domain)"/>
    <property type="match status" value="1"/>
</dbReference>
<dbReference type="PANTHER" id="PTHR42885:SF1">
    <property type="entry name" value="THREONINE-PHOSPHATE DECARBOXYLASE"/>
    <property type="match status" value="1"/>
</dbReference>
<dbReference type="InterPro" id="IPR015424">
    <property type="entry name" value="PyrdxlP-dep_Trfase"/>
</dbReference>
<dbReference type="SUPFAM" id="SSF53383">
    <property type="entry name" value="PLP-dependent transferases"/>
    <property type="match status" value="1"/>
</dbReference>
<sequence>MDPALASGMDTHMPPLIEHGGPDDGPEVQHDFSSNASPLPTPASVLRAVDAADRTRYPDPAYAQLRRTLATQLAHPQELLLPSAGGAEAIRRLTLWATLQGLRHVWVPRPGFGEYAAAAEALGLRVHAYEDLPSLSRGLCAQEDGLPMMSPALVWVCDPCNPTGASPLPDAWQALGDALLNSGSELAIDLAYEALRLDGRSQLPPALAERAWRLRCPNKALSLTGVRAGLIEAPLAAVEAAAQLRRLAPSWVLSAEGVALLSQAWQPETREALRQQREQLRGWRLSQHSALHRHGWVARPSVCNFSLWRPPSGTHVPSLLLALRQHGIKLRNATSLGAPGWVRLSVQRPQSQDALLQALMDIECL</sequence>
<comment type="cofactor">
    <cofactor evidence="1">
        <name>pyridoxal 5'-phosphate</name>
        <dbReference type="ChEBI" id="CHEBI:597326"/>
    </cofactor>
</comment>
<proteinExistence type="predicted"/>
<dbReference type="CDD" id="cd00609">
    <property type="entry name" value="AAT_like"/>
    <property type="match status" value="1"/>
</dbReference>
<evidence type="ECO:0000256" key="3">
    <source>
        <dbReference type="SAM" id="MobiDB-lite"/>
    </source>
</evidence>
<dbReference type="Pfam" id="PF00155">
    <property type="entry name" value="Aminotran_1_2"/>
    <property type="match status" value="1"/>
</dbReference>
<evidence type="ECO:0000313" key="6">
    <source>
        <dbReference type="Proteomes" id="UP001238603"/>
    </source>
</evidence>
<evidence type="ECO:0000313" key="5">
    <source>
        <dbReference type="EMBL" id="MDL5031682.1"/>
    </source>
</evidence>
<gene>
    <name evidence="5" type="ORF">QRD43_07145</name>
</gene>
<evidence type="ECO:0000259" key="4">
    <source>
        <dbReference type="Pfam" id="PF00155"/>
    </source>
</evidence>
<dbReference type="PANTHER" id="PTHR42885">
    <property type="entry name" value="HISTIDINOL-PHOSPHATE AMINOTRANSFERASE-RELATED"/>
    <property type="match status" value="1"/>
</dbReference>
<accession>A0ABT7LFQ3</accession>
<dbReference type="InterPro" id="IPR015421">
    <property type="entry name" value="PyrdxlP-dep_Trfase_major"/>
</dbReference>
<reference evidence="5 6" key="1">
    <citation type="submission" date="2023-06" db="EMBL/GenBank/DDBJ databases">
        <title>Pelomonas sp. APW6 16S ribosomal RNA gene genome sequencing and assembly.</title>
        <authorList>
            <person name="Woo H."/>
        </authorList>
    </citation>
    <scope>NUCLEOTIDE SEQUENCE [LARGE SCALE GENOMIC DNA]</scope>
    <source>
        <strain evidence="5 6">APW6</strain>
    </source>
</reference>
<keyword evidence="5" id="KW-0808">Transferase</keyword>
<dbReference type="Proteomes" id="UP001238603">
    <property type="component" value="Unassembled WGS sequence"/>
</dbReference>
<dbReference type="EMBL" id="JASVDS010000002">
    <property type="protein sequence ID" value="MDL5031682.1"/>
    <property type="molecule type" value="Genomic_DNA"/>
</dbReference>